<name>A0A0F9DFJ5_9ZZZZ</name>
<feature type="domain" description="Phage terminase large subunit N-terminal" evidence="1">
    <location>
        <begin position="2"/>
        <end position="186"/>
    </location>
</feature>
<reference evidence="3" key="1">
    <citation type="journal article" date="2015" name="Nature">
        <title>Complex archaea that bridge the gap between prokaryotes and eukaryotes.</title>
        <authorList>
            <person name="Spang A."/>
            <person name="Saw J.H."/>
            <person name="Jorgensen S.L."/>
            <person name="Zaremba-Niedzwiedzka K."/>
            <person name="Martijn J."/>
            <person name="Lind A.E."/>
            <person name="van Eijk R."/>
            <person name="Schleper C."/>
            <person name="Guy L."/>
            <person name="Ettema T.J."/>
        </authorList>
    </citation>
    <scope>NUCLEOTIDE SEQUENCE</scope>
</reference>
<dbReference type="Pfam" id="PF04466">
    <property type="entry name" value="Terminase_3"/>
    <property type="match status" value="1"/>
</dbReference>
<dbReference type="NCBIfam" id="TIGR01547">
    <property type="entry name" value="phage_term_2"/>
    <property type="match status" value="1"/>
</dbReference>
<feature type="domain" description="Phage terminase large subunit C-terminal" evidence="2">
    <location>
        <begin position="220"/>
        <end position="370"/>
    </location>
</feature>
<sequence>MLYGGRGAARSWTFARPGLLEAAQRPIRFLCCREIQNSIRDSVHRLLTDQIDLLQLPGFRVLEKEIRHTVTGSLFVFEGLRYNVNRIKSYEGIERAWVEEAEKVSNNSWRILIPTIRRAQSEIWVSFNPDQDDDPTYKRFVTNSPPNSLVLKVGWEDNPWFSDERREEMEYDYKVDPEAAANTWGGETRADTDAQILHGKWRVEAFEPREDWDGPYQGSDWGFSVDPTTLVKVWLGDNRLWIEYEAYKIGVDIGYKTSKLFETVPFARDTLIRADNARPETISSMRNGGADGGGWQAWNIRAADKWPGSVEDGITHLRKYEEIIIHPRCKHAIDEARHYSYKVDRLTGDVLREIVKKHDHIWDAVRYALAPVIRNRTWRPV</sequence>
<evidence type="ECO:0000313" key="3">
    <source>
        <dbReference type="EMBL" id="KKL10778.1"/>
    </source>
</evidence>
<dbReference type="AlphaFoldDB" id="A0A0F9DFJ5"/>
<organism evidence="3">
    <name type="scientific">marine sediment metagenome</name>
    <dbReference type="NCBI Taxonomy" id="412755"/>
    <lineage>
        <taxon>unclassified sequences</taxon>
        <taxon>metagenomes</taxon>
        <taxon>ecological metagenomes</taxon>
    </lineage>
</organism>
<dbReference type="InterPro" id="IPR035412">
    <property type="entry name" value="Terminase_L_N"/>
</dbReference>
<dbReference type="InterPro" id="IPR052380">
    <property type="entry name" value="Viral_DNA_packaging_terminase"/>
</dbReference>
<accession>A0A0F9DFJ5</accession>
<evidence type="ECO:0000259" key="2">
    <source>
        <dbReference type="Pfam" id="PF17288"/>
    </source>
</evidence>
<dbReference type="EMBL" id="LAZR01041923">
    <property type="protein sequence ID" value="KKL10778.1"/>
    <property type="molecule type" value="Genomic_DNA"/>
</dbReference>
<protein>
    <recommendedName>
        <fullName evidence="4">Phage terminase large subunit N-terminal domain-containing protein</fullName>
    </recommendedName>
</protein>
<dbReference type="Pfam" id="PF17288">
    <property type="entry name" value="Terminase_3C"/>
    <property type="match status" value="1"/>
</dbReference>
<evidence type="ECO:0000259" key="1">
    <source>
        <dbReference type="Pfam" id="PF04466"/>
    </source>
</evidence>
<gene>
    <name evidence="3" type="ORF">LCGC14_2552420</name>
</gene>
<comment type="caution">
    <text evidence="3">The sequence shown here is derived from an EMBL/GenBank/DDBJ whole genome shotgun (WGS) entry which is preliminary data.</text>
</comment>
<dbReference type="Gene3D" id="3.30.420.280">
    <property type="match status" value="1"/>
</dbReference>
<dbReference type="PANTHER" id="PTHR39184:SF1">
    <property type="entry name" value="PBSX PHAGE TERMINASE LARGE SUBUNIT"/>
    <property type="match status" value="1"/>
</dbReference>
<dbReference type="Gene3D" id="3.40.50.300">
    <property type="entry name" value="P-loop containing nucleotide triphosphate hydrolases"/>
    <property type="match status" value="1"/>
</dbReference>
<dbReference type="InterPro" id="IPR027417">
    <property type="entry name" value="P-loop_NTPase"/>
</dbReference>
<proteinExistence type="predicted"/>
<dbReference type="InterPro" id="IPR035413">
    <property type="entry name" value="Terminase_L_C"/>
</dbReference>
<dbReference type="InterPro" id="IPR006437">
    <property type="entry name" value="Phage_terminase_lsu"/>
</dbReference>
<evidence type="ECO:0008006" key="4">
    <source>
        <dbReference type="Google" id="ProtNLM"/>
    </source>
</evidence>
<dbReference type="PANTHER" id="PTHR39184">
    <property type="match status" value="1"/>
</dbReference>